<comment type="similarity">
    <text evidence="1 3">Belongs to the UPF0319 family.</text>
</comment>
<name>A0A4R2SXJ6_9PAST</name>
<sequence length="217" mass="23608" precursor="true">MKFKHIALSVAAVFASTTAFAGVVTGSSNVEFLAVDGQKASKSLLKEARSLNVSGGEKHQVVVRVSEIVRVGSDRELFESDPIVVTFQAPHDDVVISAPRIENERDVNNFKKNPEIKVKTTSGSHVSSVQEYLKQEGFLPGVNLVDNLSEYNASGAKAAVRSFAATAMPAAVPTLGKAQKGKVVVQGENMVEQQLQYWFQQADAETQQRFLKWATKK</sequence>
<dbReference type="EMBL" id="SLYB01000010">
    <property type="protein sequence ID" value="TCP95217.1"/>
    <property type="molecule type" value="Genomic_DNA"/>
</dbReference>
<dbReference type="OrthoDB" id="6428208at2"/>
<reference evidence="4 5" key="1">
    <citation type="submission" date="2019-03" db="EMBL/GenBank/DDBJ databases">
        <title>Genomic Encyclopedia of Type Strains, Phase IV (KMG-IV): sequencing the most valuable type-strain genomes for metagenomic binning, comparative biology and taxonomic classification.</title>
        <authorList>
            <person name="Goeker M."/>
        </authorList>
    </citation>
    <scope>NUCLEOTIDE SEQUENCE [LARGE SCALE GENOMIC DNA]</scope>
    <source>
        <strain evidence="4 5">DSM 28404</strain>
    </source>
</reference>
<feature type="signal peptide" evidence="3">
    <location>
        <begin position="1"/>
        <end position="21"/>
    </location>
</feature>
<dbReference type="NCBIfam" id="NF002516">
    <property type="entry name" value="PRK01904.1"/>
    <property type="match status" value="1"/>
</dbReference>
<evidence type="ECO:0000256" key="2">
    <source>
        <dbReference type="ARBA" id="ARBA00022729"/>
    </source>
</evidence>
<organism evidence="4 5">
    <name type="scientific">Cricetibacter osteomyelitidis</name>
    <dbReference type="NCBI Taxonomy" id="1521931"/>
    <lineage>
        <taxon>Bacteria</taxon>
        <taxon>Pseudomonadati</taxon>
        <taxon>Pseudomonadota</taxon>
        <taxon>Gammaproteobacteria</taxon>
        <taxon>Pasteurellales</taxon>
        <taxon>Pasteurellaceae</taxon>
        <taxon>Cricetibacter</taxon>
    </lineage>
</organism>
<dbReference type="Proteomes" id="UP000295763">
    <property type="component" value="Unassembled WGS sequence"/>
</dbReference>
<evidence type="ECO:0000256" key="3">
    <source>
        <dbReference type="HAMAP-Rule" id="MF_00789"/>
    </source>
</evidence>
<evidence type="ECO:0000313" key="5">
    <source>
        <dbReference type="Proteomes" id="UP000295763"/>
    </source>
</evidence>
<keyword evidence="5" id="KW-1185">Reference proteome</keyword>
<dbReference type="RefSeq" id="WP_131976512.1">
    <property type="nucleotide sequence ID" value="NZ_SLYB01000010.1"/>
</dbReference>
<proteinExistence type="inferred from homology"/>
<dbReference type="PANTHER" id="PTHR38108">
    <property type="entry name" value="UPF0319 PROTEIN YCCT"/>
    <property type="match status" value="1"/>
</dbReference>
<dbReference type="InterPro" id="IPR018635">
    <property type="entry name" value="UPF0319"/>
</dbReference>
<protein>
    <recommendedName>
        <fullName evidence="3">UPF0319 protein EDC44_11048</fullName>
    </recommendedName>
</protein>
<dbReference type="Pfam" id="PF09829">
    <property type="entry name" value="DUF2057"/>
    <property type="match status" value="1"/>
</dbReference>
<dbReference type="HAMAP" id="MF_00789">
    <property type="entry name" value="UPF0319"/>
    <property type="match status" value="1"/>
</dbReference>
<feature type="chain" id="PRO_5021051644" description="UPF0319 protein EDC44_11048" evidence="3">
    <location>
        <begin position="22"/>
        <end position="217"/>
    </location>
</feature>
<evidence type="ECO:0000256" key="1">
    <source>
        <dbReference type="ARBA" id="ARBA00008490"/>
    </source>
</evidence>
<keyword evidence="2 3" id="KW-0732">Signal</keyword>
<dbReference type="AlphaFoldDB" id="A0A4R2SXJ6"/>
<gene>
    <name evidence="4" type="ORF">EDC44_11048</name>
</gene>
<comment type="caution">
    <text evidence="4">The sequence shown here is derived from an EMBL/GenBank/DDBJ whole genome shotgun (WGS) entry which is preliminary data.</text>
</comment>
<dbReference type="PANTHER" id="PTHR38108:SF1">
    <property type="entry name" value="UPF0319 PROTEIN YCCT"/>
    <property type="match status" value="1"/>
</dbReference>
<accession>A0A4R2SXJ6</accession>
<evidence type="ECO:0000313" key="4">
    <source>
        <dbReference type="EMBL" id="TCP95217.1"/>
    </source>
</evidence>